<dbReference type="PANTHER" id="PTHR39192:SF1">
    <property type="entry name" value="IRON UPTAKE SYSTEM COMPONENT EFEO"/>
    <property type="match status" value="1"/>
</dbReference>
<dbReference type="Proteomes" id="UP000619101">
    <property type="component" value="Unassembled WGS sequence"/>
</dbReference>
<protein>
    <submittedName>
        <fullName evidence="1">EfeM/EfeO family lipoprotein</fullName>
    </submittedName>
</protein>
<reference evidence="1 2" key="1">
    <citation type="submission" date="2020-08" db="EMBL/GenBank/DDBJ databases">
        <title>A Genomic Blueprint of the Chicken Gut Microbiome.</title>
        <authorList>
            <person name="Gilroy R."/>
            <person name="Ravi A."/>
            <person name="Getino M."/>
            <person name="Pursley I."/>
            <person name="Horton D.L."/>
            <person name="Alikhan N.-F."/>
            <person name="Baker D."/>
            <person name="Gharbi K."/>
            <person name="Hall N."/>
            <person name="Watson M."/>
            <person name="Adriaenssens E.M."/>
            <person name="Foster-Nyarko E."/>
            <person name="Jarju S."/>
            <person name="Secka A."/>
            <person name="Antonio M."/>
            <person name="Oren A."/>
            <person name="Chaudhuri R."/>
            <person name="La Ragione R.M."/>
            <person name="Hildebrand F."/>
            <person name="Pallen M.J."/>
        </authorList>
    </citation>
    <scope>NUCLEOTIDE SEQUENCE [LARGE SCALE GENOMIC DNA]</scope>
    <source>
        <strain evidence="1 2">A46</strain>
    </source>
</reference>
<dbReference type="InterPro" id="IPR034981">
    <property type="entry name" value="Imelysin-like_EfeO/Algp7"/>
</dbReference>
<dbReference type="CDD" id="cd14656">
    <property type="entry name" value="Imelysin-like_EfeO"/>
    <property type="match status" value="1"/>
</dbReference>
<dbReference type="PROSITE" id="PS51257">
    <property type="entry name" value="PROKAR_LIPOPROTEIN"/>
    <property type="match status" value="1"/>
</dbReference>
<dbReference type="InterPro" id="IPR050894">
    <property type="entry name" value="EfeM/EfeO_iron_uptake"/>
</dbReference>
<gene>
    <name evidence="1" type="ORF">H9635_02685</name>
</gene>
<keyword evidence="2" id="KW-1185">Reference proteome</keyword>
<proteinExistence type="predicted"/>
<evidence type="ECO:0000313" key="2">
    <source>
        <dbReference type="Proteomes" id="UP000619101"/>
    </source>
</evidence>
<dbReference type="Gene3D" id="1.20.1420.20">
    <property type="entry name" value="M75 peptidase, HXXE motif"/>
    <property type="match status" value="1"/>
</dbReference>
<sequence length="274" mass="30563">MKNSKRIMIALVAVGLLTACGKKEENPVTEPVEQQEVKVDVAAEAEQYKSLIMGQMDSFTADTELLATYVKEGNLEEAQKLYPLVTMYYERMQPIASNFQELDEKINGEVVEGKEEETTGFQKLAHGLFVEKKTTGYEEAADELVENVKALQSELPTTDVSENNVLASAATMFNMMATNRLSAQSIANNEVYAVKAQTEVAEDLLEIFIPRVSTESAETTSETLKELNEIVAYYEVGKEDYVNYSFFTAKQKEELKTAVQRVGSALQEMNDSLK</sequence>
<organism evidence="1 2">
    <name type="scientific">Solibacillus faecavium</name>
    <dbReference type="NCBI Taxonomy" id="2762221"/>
    <lineage>
        <taxon>Bacteria</taxon>
        <taxon>Bacillati</taxon>
        <taxon>Bacillota</taxon>
        <taxon>Bacilli</taxon>
        <taxon>Bacillales</taxon>
        <taxon>Caryophanaceae</taxon>
        <taxon>Solibacillus</taxon>
    </lineage>
</organism>
<evidence type="ECO:0000313" key="1">
    <source>
        <dbReference type="EMBL" id="MBD8035630.1"/>
    </source>
</evidence>
<dbReference type="EMBL" id="JACSPZ010000001">
    <property type="protein sequence ID" value="MBD8035630.1"/>
    <property type="molecule type" value="Genomic_DNA"/>
</dbReference>
<dbReference type="InterPro" id="IPR038352">
    <property type="entry name" value="Imelysin_sf"/>
</dbReference>
<name>A0ABR8XUL8_9BACL</name>
<dbReference type="RefSeq" id="WP_191698594.1">
    <property type="nucleotide sequence ID" value="NZ_JACSPZ010000001.1"/>
</dbReference>
<comment type="caution">
    <text evidence="1">The sequence shown here is derived from an EMBL/GenBank/DDBJ whole genome shotgun (WGS) entry which is preliminary data.</text>
</comment>
<accession>A0ABR8XUL8</accession>
<keyword evidence="1" id="KW-0449">Lipoprotein</keyword>
<dbReference type="PANTHER" id="PTHR39192">
    <property type="entry name" value="IRON UPTAKE SYSTEM COMPONENT EFEO"/>
    <property type="match status" value="1"/>
</dbReference>